<feature type="region of interest" description="Disordered" evidence="1">
    <location>
        <begin position="1"/>
        <end position="25"/>
    </location>
</feature>
<proteinExistence type="predicted"/>
<sequence length="25" mass="2561">CPRSPATSSPRASSPATCARRASSR</sequence>
<feature type="non-terminal residue" evidence="2">
    <location>
        <position position="1"/>
    </location>
</feature>
<organism evidence="2">
    <name type="scientific">uncultured Thermomicrobiales bacterium</name>
    <dbReference type="NCBI Taxonomy" id="1645740"/>
    <lineage>
        <taxon>Bacteria</taxon>
        <taxon>Pseudomonadati</taxon>
        <taxon>Thermomicrobiota</taxon>
        <taxon>Thermomicrobia</taxon>
        <taxon>Thermomicrobiales</taxon>
        <taxon>environmental samples</taxon>
    </lineage>
</organism>
<dbReference type="AlphaFoldDB" id="A0A6J4VL68"/>
<protein>
    <submittedName>
        <fullName evidence="2">Uncharacterized protein</fullName>
    </submittedName>
</protein>
<accession>A0A6J4VL68</accession>
<evidence type="ECO:0000256" key="1">
    <source>
        <dbReference type="SAM" id="MobiDB-lite"/>
    </source>
</evidence>
<dbReference type="EMBL" id="CADCWL010000225">
    <property type="protein sequence ID" value="CAA9581556.1"/>
    <property type="molecule type" value="Genomic_DNA"/>
</dbReference>
<reference evidence="2" key="1">
    <citation type="submission" date="2020-02" db="EMBL/GenBank/DDBJ databases">
        <authorList>
            <person name="Meier V. D."/>
        </authorList>
    </citation>
    <scope>NUCLEOTIDE SEQUENCE</scope>
    <source>
        <strain evidence="2">AVDCRST_MAG19</strain>
    </source>
</reference>
<feature type="non-terminal residue" evidence="2">
    <location>
        <position position="25"/>
    </location>
</feature>
<name>A0A6J4VL68_9BACT</name>
<gene>
    <name evidence="2" type="ORF">AVDCRST_MAG19-4006</name>
</gene>
<evidence type="ECO:0000313" key="2">
    <source>
        <dbReference type="EMBL" id="CAA9581556.1"/>
    </source>
</evidence>